<keyword evidence="1" id="KW-0004">4Fe-4S</keyword>
<evidence type="ECO:0000256" key="3">
    <source>
        <dbReference type="ARBA" id="ARBA00023002"/>
    </source>
</evidence>
<evidence type="ECO:0000313" key="7">
    <source>
        <dbReference type="Proteomes" id="UP000282311"/>
    </source>
</evidence>
<dbReference type="GO" id="GO:0016491">
    <property type="term" value="F:oxidoreductase activity"/>
    <property type="evidence" value="ECO:0007669"/>
    <property type="project" value="UniProtKB-KW"/>
</dbReference>
<organism evidence="6 7">
    <name type="scientific">Paenibacillus ginsengarvi</name>
    <dbReference type="NCBI Taxonomy" id="400777"/>
    <lineage>
        <taxon>Bacteria</taxon>
        <taxon>Bacillati</taxon>
        <taxon>Bacillota</taxon>
        <taxon>Bacilli</taxon>
        <taxon>Bacillales</taxon>
        <taxon>Paenibacillaceae</taxon>
        <taxon>Paenibacillus</taxon>
    </lineage>
</organism>
<dbReference type="AlphaFoldDB" id="A0A3B0AVI2"/>
<evidence type="ECO:0000256" key="5">
    <source>
        <dbReference type="ARBA" id="ARBA00023014"/>
    </source>
</evidence>
<proteinExistence type="predicted"/>
<gene>
    <name evidence="6" type="ORF">D7M11_33780</name>
</gene>
<keyword evidence="3" id="KW-0560">Oxidoreductase</keyword>
<evidence type="ECO:0000256" key="2">
    <source>
        <dbReference type="ARBA" id="ARBA00022723"/>
    </source>
</evidence>
<sequence length="680" mass="75679">MRSHGSGSLLRLANGGVRFVREVVSQRRKGVDSKADVVIYGGTPSGIACAVRCAREGREVVLVCHTRRLGGIMSSGLGVTDNVYAGFRAPIYDTFVRQVREYYRSKYGEESKPYKACYVKGKLHVEPHVAERVFTDLVQAESRISTLYRYYPVSVERSGRLLSAVTLRSLDDSTTVRIEADAFVDASYEGDLAAAAGAEMRTGREGRNEYGEPHAGKLFVFPGNGPISPDVVAGLLDLRTITKSGQRIFADPTGEGDDAFQAYNYRVCLTCNPDNRIYPDRPQTYDRSLYLGIVKKPEEHDGSTFALRSHLMLSDGSWSFQSHLPNEKLTWNDPLLLDANLEYPAANWDRREQIVRKHKEFALGMLYFLQNDEAVRPGVRQEALRWGLPKDEFADNGHFPYDILVREGRRLVGRYVFTEHDALQAIGIQRAPIHSDSVGIADWPLSCHDCTSGRRPGSLNDGVLNLPDVTKPSQIPYRALLPKDSDNLLVTVCLSCSHMGWGTLRLEPVFMHLGESAAFAVSLAAAMGKAPGTLDANRLVRKLADNRVMVSLFQDIDLSAGQEWGPSIQYFGTKGFFDSYEAAPEAYLGRHTARLWAEAFGSLAAGDSTHRETAEKLTIARSQRVAEPERVSGNEFFQMIKDELVKHGINGLRWPLELNPESAMTRGNACLLLYQWSSER</sequence>
<keyword evidence="2" id="KW-0479">Metal-binding</keyword>
<dbReference type="PANTHER" id="PTHR43498:SF1">
    <property type="entry name" value="COB--COM HETERODISULFIDE REDUCTASE IRON-SULFUR SUBUNIT A"/>
    <property type="match status" value="1"/>
</dbReference>
<evidence type="ECO:0000256" key="1">
    <source>
        <dbReference type="ARBA" id="ARBA00022485"/>
    </source>
</evidence>
<dbReference type="InterPro" id="IPR039650">
    <property type="entry name" value="HdrA-like"/>
</dbReference>
<name>A0A3B0AVI2_9BACL</name>
<dbReference type="Pfam" id="PF12831">
    <property type="entry name" value="FAD_oxidored"/>
    <property type="match status" value="1"/>
</dbReference>
<dbReference type="InterPro" id="IPR036188">
    <property type="entry name" value="FAD/NAD-bd_sf"/>
</dbReference>
<dbReference type="PANTHER" id="PTHR43498">
    <property type="entry name" value="FERREDOXIN:COB-COM HETERODISULFIDE REDUCTASE SUBUNIT A"/>
    <property type="match status" value="1"/>
</dbReference>
<dbReference type="Gene3D" id="3.50.50.60">
    <property type="entry name" value="FAD/NAD(P)-binding domain"/>
    <property type="match status" value="1"/>
</dbReference>
<dbReference type="Proteomes" id="UP000282311">
    <property type="component" value="Unassembled WGS sequence"/>
</dbReference>
<keyword evidence="5" id="KW-0411">Iron-sulfur</keyword>
<keyword evidence="4" id="KW-0408">Iron</keyword>
<dbReference type="SUPFAM" id="SSF51905">
    <property type="entry name" value="FAD/NAD(P)-binding domain"/>
    <property type="match status" value="1"/>
</dbReference>
<evidence type="ECO:0000313" key="6">
    <source>
        <dbReference type="EMBL" id="RKN64432.1"/>
    </source>
</evidence>
<reference evidence="6 7" key="1">
    <citation type="journal article" date="2007" name="Int. J. Syst. Evol. Microbiol.">
        <title>Paenibacillus ginsengarvi sp. nov., isolated from soil from ginseng cultivation.</title>
        <authorList>
            <person name="Yoon M.H."/>
            <person name="Ten L.N."/>
            <person name="Im W.T."/>
        </authorList>
    </citation>
    <scope>NUCLEOTIDE SEQUENCE [LARGE SCALE GENOMIC DNA]</scope>
    <source>
        <strain evidence="6 7">KCTC 13059</strain>
    </source>
</reference>
<dbReference type="EMBL" id="RBAH01000042">
    <property type="protein sequence ID" value="RKN64432.1"/>
    <property type="molecule type" value="Genomic_DNA"/>
</dbReference>
<comment type="caution">
    <text evidence="6">The sequence shown here is derived from an EMBL/GenBank/DDBJ whole genome shotgun (WGS) entry which is preliminary data.</text>
</comment>
<evidence type="ECO:0000256" key="4">
    <source>
        <dbReference type="ARBA" id="ARBA00023004"/>
    </source>
</evidence>
<protein>
    <submittedName>
        <fullName evidence="6">FAD-dependent oxidoreductase</fullName>
    </submittedName>
</protein>
<keyword evidence="7" id="KW-1185">Reference proteome</keyword>
<accession>A0A3B0AVI2</accession>
<dbReference type="GO" id="GO:0046872">
    <property type="term" value="F:metal ion binding"/>
    <property type="evidence" value="ECO:0007669"/>
    <property type="project" value="UniProtKB-KW"/>
</dbReference>
<dbReference type="GO" id="GO:0051539">
    <property type="term" value="F:4 iron, 4 sulfur cluster binding"/>
    <property type="evidence" value="ECO:0007669"/>
    <property type="project" value="UniProtKB-KW"/>
</dbReference>